<evidence type="ECO:0000313" key="3">
    <source>
        <dbReference type="Proteomes" id="UP000027135"/>
    </source>
</evidence>
<reference evidence="2 3" key="1">
    <citation type="journal article" date="2014" name="Nat. Commun.">
        <title>Molecular traces of alternative social organization in a termite genome.</title>
        <authorList>
            <person name="Terrapon N."/>
            <person name="Li C."/>
            <person name="Robertson H.M."/>
            <person name="Ji L."/>
            <person name="Meng X."/>
            <person name="Booth W."/>
            <person name="Chen Z."/>
            <person name="Childers C.P."/>
            <person name="Glastad K.M."/>
            <person name="Gokhale K."/>
            <person name="Gowin J."/>
            <person name="Gronenberg W."/>
            <person name="Hermansen R.A."/>
            <person name="Hu H."/>
            <person name="Hunt B.G."/>
            <person name="Huylmans A.K."/>
            <person name="Khalil S.M."/>
            <person name="Mitchell R.D."/>
            <person name="Munoz-Torres M.C."/>
            <person name="Mustard J.A."/>
            <person name="Pan H."/>
            <person name="Reese J.T."/>
            <person name="Scharf M.E."/>
            <person name="Sun F."/>
            <person name="Vogel H."/>
            <person name="Xiao J."/>
            <person name="Yang W."/>
            <person name="Yang Z."/>
            <person name="Yang Z."/>
            <person name="Zhou J."/>
            <person name="Zhu J."/>
            <person name="Brent C.S."/>
            <person name="Elsik C.G."/>
            <person name="Goodisman M.A."/>
            <person name="Liberles D.A."/>
            <person name="Roe R.M."/>
            <person name="Vargo E.L."/>
            <person name="Vilcinskas A."/>
            <person name="Wang J."/>
            <person name="Bornberg-Bauer E."/>
            <person name="Korb J."/>
            <person name="Zhang G."/>
            <person name="Liebig J."/>
        </authorList>
    </citation>
    <scope>NUCLEOTIDE SEQUENCE [LARGE SCALE GENOMIC DNA]</scope>
    <source>
        <tissue evidence="2">Whole organism</tissue>
    </source>
</reference>
<dbReference type="Proteomes" id="UP000027135">
    <property type="component" value="Unassembled WGS sequence"/>
</dbReference>
<feature type="compositionally biased region" description="Basic and acidic residues" evidence="1">
    <location>
        <begin position="49"/>
        <end position="60"/>
    </location>
</feature>
<evidence type="ECO:0000313" key="2">
    <source>
        <dbReference type="EMBL" id="KDR10614.1"/>
    </source>
</evidence>
<sequence>MQERAVGGRRNAVEDHALWKQGGESPTLTSILECPTDLQDVEDTEEDHEEQREEDGDRVGHAGAHPPEPVGRKFRLTT</sequence>
<dbReference type="EMBL" id="KK853150">
    <property type="protein sequence ID" value="KDR10614.1"/>
    <property type="molecule type" value="Genomic_DNA"/>
</dbReference>
<dbReference type="AlphaFoldDB" id="A0A067QMU6"/>
<evidence type="ECO:0000256" key="1">
    <source>
        <dbReference type="SAM" id="MobiDB-lite"/>
    </source>
</evidence>
<proteinExistence type="predicted"/>
<organism evidence="2 3">
    <name type="scientific">Zootermopsis nevadensis</name>
    <name type="common">Dampwood termite</name>
    <dbReference type="NCBI Taxonomy" id="136037"/>
    <lineage>
        <taxon>Eukaryota</taxon>
        <taxon>Metazoa</taxon>
        <taxon>Ecdysozoa</taxon>
        <taxon>Arthropoda</taxon>
        <taxon>Hexapoda</taxon>
        <taxon>Insecta</taxon>
        <taxon>Pterygota</taxon>
        <taxon>Neoptera</taxon>
        <taxon>Polyneoptera</taxon>
        <taxon>Dictyoptera</taxon>
        <taxon>Blattodea</taxon>
        <taxon>Blattoidea</taxon>
        <taxon>Termitoidae</taxon>
        <taxon>Termopsidae</taxon>
        <taxon>Zootermopsis</taxon>
    </lineage>
</organism>
<accession>A0A067QMU6</accession>
<keyword evidence="3" id="KW-1185">Reference proteome</keyword>
<feature type="region of interest" description="Disordered" evidence="1">
    <location>
        <begin position="1"/>
        <end position="78"/>
    </location>
</feature>
<name>A0A067QMU6_ZOONE</name>
<dbReference type="InParanoid" id="A0A067QMU6"/>
<gene>
    <name evidence="2" type="ORF">L798_15142</name>
</gene>
<feature type="compositionally biased region" description="Acidic residues" evidence="1">
    <location>
        <begin position="39"/>
        <end position="48"/>
    </location>
</feature>
<protein>
    <submittedName>
        <fullName evidence="2">Uncharacterized protein</fullName>
    </submittedName>
</protein>